<keyword evidence="4 6" id="KW-0975">Bacterial flagellum</keyword>
<dbReference type="PANTHER" id="PTHR30435:SF29">
    <property type="entry name" value="FLAGELLAR BASAL-BODY ROD PROTEIN FLGC"/>
    <property type="match status" value="1"/>
</dbReference>
<dbReference type="Proteomes" id="UP000027192">
    <property type="component" value="Unassembled WGS sequence"/>
</dbReference>
<evidence type="ECO:0000256" key="4">
    <source>
        <dbReference type="ARBA" id="ARBA00023143"/>
    </source>
</evidence>
<comment type="caution">
    <text evidence="9">The sequence shown here is derived from an EMBL/GenBank/DDBJ whole genome shotgun (WGS) entry which is preliminary data.</text>
</comment>
<sequence length="145" mass="15703">MAFTDIYSIAGSAMTAQTVRLNTVASNLANADAVASNPNDAYKALKPVFATVYGQTQLSADKDVYPNAEVRIVDVVKNEGKVDKRFEPNNPLANDEGYVFYPGIDVVAEMADMMSATRSYETNVEVLANVKSMQQGLLRLGEGSR</sequence>
<feature type="domain" description="Flagellar basal body rod protein N-terminal" evidence="7">
    <location>
        <begin position="9"/>
        <end position="32"/>
    </location>
</feature>
<accession>A0A066RX40</accession>
<evidence type="ECO:0000256" key="6">
    <source>
        <dbReference type="RuleBase" id="RU362062"/>
    </source>
</evidence>
<keyword evidence="9" id="KW-0969">Cilium</keyword>
<dbReference type="GO" id="GO:0030694">
    <property type="term" value="C:bacterial-type flagellum basal body, rod"/>
    <property type="evidence" value="ECO:0007669"/>
    <property type="project" value="UniProtKB-UniRule"/>
</dbReference>
<dbReference type="RefSeq" id="WP_036750605.1">
    <property type="nucleotide sequence ID" value="NZ_JAGSGC010000012.1"/>
</dbReference>
<dbReference type="InterPro" id="IPR010930">
    <property type="entry name" value="Flg_bb/hook_C_dom"/>
</dbReference>
<dbReference type="GO" id="GO:0071978">
    <property type="term" value="P:bacterial-type flagellum-dependent swarming motility"/>
    <property type="evidence" value="ECO:0007669"/>
    <property type="project" value="TreeGrafter"/>
</dbReference>
<reference evidence="9 10" key="1">
    <citation type="submission" date="2014-04" db="EMBL/GenBank/DDBJ databases">
        <title>Draft genome sequence of Photobacterium halotolerans S2753: a solonamide, ngercheumicin and holomycin producer.</title>
        <authorList>
            <person name="Machado H.R."/>
            <person name="Gram L."/>
        </authorList>
    </citation>
    <scope>NUCLEOTIDE SEQUENCE [LARGE SCALE GENOMIC DNA]</scope>
    <source>
        <strain evidence="9 10">S2753</strain>
    </source>
</reference>
<dbReference type="Pfam" id="PF00460">
    <property type="entry name" value="Flg_bb_rod"/>
    <property type="match status" value="1"/>
</dbReference>
<evidence type="ECO:0000259" key="7">
    <source>
        <dbReference type="Pfam" id="PF00460"/>
    </source>
</evidence>
<protein>
    <recommendedName>
        <fullName evidence="3 6">Flagellar basal-body rod protein FlgC</fullName>
    </recommendedName>
</protein>
<dbReference type="STRING" id="1654360.EA58_06945"/>
<dbReference type="PANTHER" id="PTHR30435">
    <property type="entry name" value="FLAGELLAR PROTEIN"/>
    <property type="match status" value="1"/>
</dbReference>
<proteinExistence type="inferred from homology"/>
<evidence type="ECO:0000313" key="9">
    <source>
        <dbReference type="EMBL" id="KDM92222.1"/>
    </source>
</evidence>
<dbReference type="Pfam" id="PF06429">
    <property type="entry name" value="Flg_bbr_C"/>
    <property type="match status" value="1"/>
</dbReference>
<evidence type="ECO:0000256" key="2">
    <source>
        <dbReference type="ARBA" id="ARBA00009677"/>
    </source>
</evidence>
<evidence type="ECO:0000313" key="10">
    <source>
        <dbReference type="Proteomes" id="UP000027192"/>
    </source>
</evidence>
<organism evidence="9 10">
    <name type="scientific">Photobacterium galatheae</name>
    <dbReference type="NCBI Taxonomy" id="1654360"/>
    <lineage>
        <taxon>Bacteria</taxon>
        <taxon>Pseudomonadati</taxon>
        <taxon>Pseudomonadota</taxon>
        <taxon>Gammaproteobacteria</taxon>
        <taxon>Vibrionales</taxon>
        <taxon>Vibrionaceae</taxon>
        <taxon>Photobacterium</taxon>
    </lineage>
</organism>
<comment type="similarity">
    <text evidence="2">Belongs to the flagella basal body rod proteins family.</text>
</comment>
<gene>
    <name evidence="9" type="ORF">EA58_06945</name>
</gene>
<evidence type="ECO:0000256" key="3">
    <source>
        <dbReference type="ARBA" id="ARBA00017941"/>
    </source>
</evidence>
<dbReference type="OrthoDB" id="9794148at2"/>
<dbReference type="InterPro" id="IPR001444">
    <property type="entry name" value="Flag_bb_rod_N"/>
</dbReference>
<evidence type="ECO:0000256" key="1">
    <source>
        <dbReference type="ARBA" id="ARBA00004117"/>
    </source>
</evidence>
<dbReference type="EMBL" id="JMIB01000010">
    <property type="protein sequence ID" value="KDM92222.1"/>
    <property type="molecule type" value="Genomic_DNA"/>
</dbReference>
<keyword evidence="10" id="KW-1185">Reference proteome</keyword>
<dbReference type="AlphaFoldDB" id="A0A066RX40"/>
<evidence type="ECO:0000256" key="5">
    <source>
        <dbReference type="ARBA" id="ARBA00025933"/>
    </source>
</evidence>
<keyword evidence="9" id="KW-0966">Cell projection</keyword>
<dbReference type="NCBIfam" id="TIGR01395">
    <property type="entry name" value="FlgC"/>
    <property type="match status" value="1"/>
</dbReference>
<comment type="subcellular location">
    <subcellularLocation>
        <location evidence="1 6">Bacterial flagellum basal body</location>
    </subcellularLocation>
</comment>
<feature type="domain" description="Flagellar basal-body/hook protein C-terminal" evidence="8">
    <location>
        <begin position="97"/>
        <end position="140"/>
    </location>
</feature>
<dbReference type="InterPro" id="IPR006299">
    <property type="entry name" value="FlgC"/>
</dbReference>
<comment type="subunit">
    <text evidence="5 6">The basal body constitutes a major portion of the flagellar organelle and consists of four rings (L,P,S, and M) mounted on a central rod. The rod consists of about 26 subunits of FlgG in the distal portion, and FlgB, FlgC and FlgF are thought to build up the proximal portion of the rod with about 6 subunits each.</text>
</comment>
<evidence type="ECO:0000259" key="8">
    <source>
        <dbReference type="Pfam" id="PF06429"/>
    </source>
</evidence>
<keyword evidence="9" id="KW-0282">Flagellum</keyword>
<name>A0A066RX40_9GAMM</name>